<accession>A0ABT8TE89</accession>
<evidence type="ECO:0000313" key="1">
    <source>
        <dbReference type="EMBL" id="MDO3381940.1"/>
    </source>
</evidence>
<dbReference type="Proteomes" id="UP001168380">
    <property type="component" value="Unassembled WGS sequence"/>
</dbReference>
<reference evidence="1" key="1">
    <citation type="submission" date="2023-07" db="EMBL/GenBank/DDBJ databases">
        <title>Gilvimarinus algae sp. nov., isolated from the surface of Kelp.</title>
        <authorList>
            <person name="Sun Y.Y."/>
            <person name="Gong Y."/>
            <person name="Du Z.J."/>
        </authorList>
    </citation>
    <scope>NUCLEOTIDE SEQUENCE</scope>
    <source>
        <strain evidence="1">SDUM040014</strain>
    </source>
</reference>
<gene>
    <name evidence="1" type="ORF">QWI16_07100</name>
</gene>
<protein>
    <submittedName>
        <fullName evidence="1">Uncharacterized protein</fullName>
    </submittedName>
</protein>
<proteinExistence type="predicted"/>
<keyword evidence="2" id="KW-1185">Reference proteome</keyword>
<dbReference type="RefSeq" id="WP_302712092.1">
    <property type="nucleotide sequence ID" value="NZ_JAULRT010000047.1"/>
</dbReference>
<comment type="caution">
    <text evidence="1">The sequence shown here is derived from an EMBL/GenBank/DDBJ whole genome shotgun (WGS) entry which is preliminary data.</text>
</comment>
<dbReference type="EMBL" id="JAULRT010000047">
    <property type="protein sequence ID" value="MDO3381940.1"/>
    <property type="molecule type" value="Genomic_DNA"/>
</dbReference>
<name>A0ABT8TE89_9GAMM</name>
<organism evidence="1 2">
    <name type="scientific">Gilvimarinus algae</name>
    <dbReference type="NCBI Taxonomy" id="3058037"/>
    <lineage>
        <taxon>Bacteria</taxon>
        <taxon>Pseudomonadati</taxon>
        <taxon>Pseudomonadota</taxon>
        <taxon>Gammaproteobacteria</taxon>
        <taxon>Cellvibrionales</taxon>
        <taxon>Cellvibrionaceae</taxon>
        <taxon>Gilvimarinus</taxon>
    </lineage>
</organism>
<evidence type="ECO:0000313" key="2">
    <source>
        <dbReference type="Proteomes" id="UP001168380"/>
    </source>
</evidence>
<sequence length="238" mass="25590">MEESGKTFDIVFRGDIVLGHSLDTVKQRLQQLFKADTAKIDALFIGRPVPLKRNLDEATAKKYQAVLQKAGAEVSLVPAGSQTPSAAPQRPAPVRGLSLAPVGSNLLRPTERSKAPVVNIDVSTLSLRPAGERLLDSAEVKTAPVPVVAPDFDLAAAGEDLIRAEDRYDLPLPELDIEDWGLSEVGEPLLKPEEQSRPAAVKVTELTVDLAPVGSDLGQIKREKTAVVPDVSRLKLED</sequence>